<dbReference type="RefSeq" id="WP_138649245.1">
    <property type="nucleotide sequence ID" value="NZ_VCKW01000256.1"/>
</dbReference>
<dbReference type="OrthoDB" id="5328543at2"/>
<dbReference type="Proteomes" id="UP000309174">
    <property type="component" value="Unassembled WGS sequence"/>
</dbReference>
<keyword evidence="2" id="KW-1185">Reference proteome</keyword>
<evidence type="ECO:0000313" key="2">
    <source>
        <dbReference type="Proteomes" id="UP000309174"/>
    </source>
</evidence>
<sequence length="144" mass="16251">MTITTDRAAETARDPRDLVTPEAFDKIVDFFVTRHRVTRPYAERVFEQTLVFLKTVADNADIRVVPDISVDPGWHAFIEHTVEYAEFCDRVAGRFLHHVPIMIEDISSGAAMARTIPALHATGYRVDMEFWGTGESCCPPQPCV</sequence>
<gene>
    <name evidence="1" type="ORF">ETD83_33650</name>
</gene>
<evidence type="ECO:0000313" key="1">
    <source>
        <dbReference type="EMBL" id="TMQ90849.1"/>
    </source>
</evidence>
<dbReference type="EMBL" id="VCKW01000256">
    <property type="protein sequence ID" value="TMQ90849.1"/>
    <property type="molecule type" value="Genomic_DNA"/>
</dbReference>
<name>A0A5C4J270_9ACTN</name>
<protein>
    <submittedName>
        <fullName evidence="1">Uncharacterized protein</fullName>
    </submittedName>
</protein>
<organism evidence="1 2">
    <name type="scientific">Actinomadura soli</name>
    <dbReference type="NCBI Taxonomy" id="2508997"/>
    <lineage>
        <taxon>Bacteria</taxon>
        <taxon>Bacillati</taxon>
        <taxon>Actinomycetota</taxon>
        <taxon>Actinomycetes</taxon>
        <taxon>Streptosporangiales</taxon>
        <taxon>Thermomonosporaceae</taxon>
        <taxon>Actinomadura</taxon>
    </lineage>
</organism>
<comment type="caution">
    <text evidence="1">The sequence shown here is derived from an EMBL/GenBank/DDBJ whole genome shotgun (WGS) entry which is preliminary data.</text>
</comment>
<reference evidence="1 2" key="1">
    <citation type="submission" date="2019-05" db="EMBL/GenBank/DDBJ databases">
        <title>Draft genome sequence of Actinomadura sp. 14C53.</title>
        <authorList>
            <person name="Saricaoglu S."/>
            <person name="Isik K."/>
        </authorList>
    </citation>
    <scope>NUCLEOTIDE SEQUENCE [LARGE SCALE GENOMIC DNA]</scope>
    <source>
        <strain evidence="1 2">14C53</strain>
    </source>
</reference>
<proteinExistence type="predicted"/>
<accession>A0A5C4J270</accession>
<dbReference type="AlphaFoldDB" id="A0A5C4J270"/>